<dbReference type="AlphaFoldDB" id="A0A4R2JWT6"/>
<dbReference type="PANTHER" id="PTHR30349:SF41">
    <property type="entry name" value="INTEGRASE_RECOMBINASE PROTEIN MJ0367-RELATED"/>
    <property type="match status" value="1"/>
</dbReference>
<evidence type="ECO:0000256" key="2">
    <source>
        <dbReference type="ARBA" id="ARBA00023125"/>
    </source>
</evidence>
<accession>A0A4R2JWT6</accession>
<dbReference type="PANTHER" id="PTHR30349">
    <property type="entry name" value="PHAGE INTEGRASE-RELATED"/>
    <property type="match status" value="1"/>
</dbReference>
<feature type="compositionally biased region" description="Polar residues" evidence="5">
    <location>
        <begin position="9"/>
        <end position="23"/>
    </location>
</feature>
<evidence type="ECO:0000256" key="4">
    <source>
        <dbReference type="PROSITE-ProRule" id="PRU01248"/>
    </source>
</evidence>
<dbReference type="InterPro" id="IPR013762">
    <property type="entry name" value="Integrase-like_cat_sf"/>
</dbReference>
<sequence length="320" mass="36813">MPTPRRSESTQGRKSLHMTSDASTWDNGKLITEYQRYKRDEWPREKTRRTRRFQLGRVAKDLPSLITASEDDLLRWRDRLRGSAETTAQYVSVISGLYYWMVVIRKLRDDNPAQVLKRPKVPVRLPRPMLPRHYELALACALSEPELYIWLGLMGCSGLRCCEIAWAKTHEVEERDDGGGIARIEGKGGKVRAIPIGQMLMLTMRPFLLGRGSLFTRPDGHPWKPDQVSKRVNNFLRGIGLSETAHTMRHRFGTDYHALDADLFRQAKVMGHASVHTTQLYTEVDPIEAARYVESLTVRRLKLHRQPGWIQSEEVRGRSA</sequence>
<comment type="similarity">
    <text evidence="1">Belongs to the 'phage' integrase family.</text>
</comment>
<keyword evidence="9" id="KW-1185">Reference proteome</keyword>
<dbReference type="SUPFAM" id="SSF56349">
    <property type="entry name" value="DNA breaking-rejoining enzymes"/>
    <property type="match status" value="1"/>
</dbReference>
<dbReference type="Gene3D" id="1.10.443.10">
    <property type="entry name" value="Intergrase catalytic core"/>
    <property type="match status" value="1"/>
</dbReference>
<dbReference type="GO" id="GO:0015074">
    <property type="term" value="P:DNA integration"/>
    <property type="evidence" value="ECO:0007669"/>
    <property type="project" value="InterPro"/>
</dbReference>
<dbReference type="InterPro" id="IPR011010">
    <property type="entry name" value="DNA_brk_join_enz"/>
</dbReference>
<dbReference type="GO" id="GO:0003677">
    <property type="term" value="F:DNA binding"/>
    <property type="evidence" value="ECO:0007669"/>
    <property type="project" value="UniProtKB-UniRule"/>
</dbReference>
<feature type="domain" description="Core-binding (CB)" evidence="7">
    <location>
        <begin position="25"/>
        <end position="102"/>
    </location>
</feature>
<dbReference type="InterPro" id="IPR002104">
    <property type="entry name" value="Integrase_catalytic"/>
</dbReference>
<gene>
    <name evidence="8" type="ORF">EV192_101755</name>
</gene>
<dbReference type="PROSITE" id="PS51900">
    <property type="entry name" value="CB"/>
    <property type="match status" value="1"/>
</dbReference>
<comment type="caution">
    <text evidence="8">The sequence shown here is derived from an EMBL/GenBank/DDBJ whole genome shotgun (WGS) entry which is preliminary data.</text>
</comment>
<dbReference type="InterPro" id="IPR050090">
    <property type="entry name" value="Tyrosine_recombinase_XerCD"/>
</dbReference>
<dbReference type="PROSITE" id="PS51898">
    <property type="entry name" value="TYR_RECOMBINASE"/>
    <property type="match status" value="1"/>
</dbReference>
<evidence type="ECO:0000313" key="9">
    <source>
        <dbReference type="Proteomes" id="UP000295680"/>
    </source>
</evidence>
<keyword evidence="3" id="KW-0233">DNA recombination</keyword>
<protein>
    <submittedName>
        <fullName evidence="8">Site-specific recombinase XerD</fullName>
    </submittedName>
</protein>
<keyword evidence="2 4" id="KW-0238">DNA-binding</keyword>
<organism evidence="8 9">
    <name type="scientific">Actinocrispum wychmicini</name>
    <dbReference type="NCBI Taxonomy" id="1213861"/>
    <lineage>
        <taxon>Bacteria</taxon>
        <taxon>Bacillati</taxon>
        <taxon>Actinomycetota</taxon>
        <taxon>Actinomycetes</taxon>
        <taxon>Pseudonocardiales</taxon>
        <taxon>Pseudonocardiaceae</taxon>
        <taxon>Actinocrispum</taxon>
    </lineage>
</organism>
<name>A0A4R2JWT6_9PSEU</name>
<evidence type="ECO:0000313" key="8">
    <source>
        <dbReference type="EMBL" id="TCO64971.1"/>
    </source>
</evidence>
<dbReference type="EMBL" id="SLWS01000001">
    <property type="protein sequence ID" value="TCO64971.1"/>
    <property type="molecule type" value="Genomic_DNA"/>
</dbReference>
<feature type="region of interest" description="Disordered" evidence="5">
    <location>
        <begin position="1"/>
        <end position="23"/>
    </location>
</feature>
<evidence type="ECO:0000256" key="1">
    <source>
        <dbReference type="ARBA" id="ARBA00008857"/>
    </source>
</evidence>
<reference evidence="8 9" key="1">
    <citation type="submission" date="2019-03" db="EMBL/GenBank/DDBJ databases">
        <title>Genomic Encyclopedia of Type Strains, Phase IV (KMG-IV): sequencing the most valuable type-strain genomes for metagenomic binning, comparative biology and taxonomic classification.</title>
        <authorList>
            <person name="Goeker M."/>
        </authorList>
    </citation>
    <scope>NUCLEOTIDE SEQUENCE [LARGE SCALE GENOMIC DNA]</scope>
    <source>
        <strain evidence="8 9">DSM 45934</strain>
    </source>
</reference>
<dbReference type="GO" id="GO:0006310">
    <property type="term" value="P:DNA recombination"/>
    <property type="evidence" value="ECO:0007669"/>
    <property type="project" value="UniProtKB-KW"/>
</dbReference>
<dbReference type="InterPro" id="IPR044068">
    <property type="entry name" value="CB"/>
</dbReference>
<evidence type="ECO:0000259" key="6">
    <source>
        <dbReference type="PROSITE" id="PS51898"/>
    </source>
</evidence>
<evidence type="ECO:0000256" key="3">
    <source>
        <dbReference type="ARBA" id="ARBA00023172"/>
    </source>
</evidence>
<dbReference type="Pfam" id="PF00589">
    <property type="entry name" value="Phage_integrase"/>
    <property type="match status" value="1"/>
</dbReference>
<dbReference type="Proteomes" id="UP000295680">
    <property type="component" value="Unassembled WGS sequence"/>
</dbReference>
<feature type="domain" description="Tyr recombinase" evidence="6">
    <location>
        <begin position="124"/>
        <end position="294"/>
    </location>
</feature>
<evidence type="ECO:0000256" key="5">
    <source>
        <dbReference type="SAM" id="MobiDB-lite"/>
    </source>
</evidence>
<proteinExistence type="inferred from homology"/>
<evidence type="ECO:0000259" key="7">
    <source>
        <dbReference type="PROSITE" id="PS51900"/>
    </source>
</evidence>